<name>A0A1F6EAP2_9BACT</name>
<dbReference type="PROSITE" id="PS51257">
    <property type="entry name" value="PROKAR_LIPOPROTEIN"/>
    <property type="match status" value="1"/>
</dbReference>
<dbReference type="EMBL" id="MFLL01000002">
    <property type="protein sequence ID" value="OGG70640.1"/>
    <property type="molecule type" value="Genomic_DNA"/>
</dbReference>
<evidence type="ECO:0000313" key="3">
    <source>
        <dbReference type="Proteomes" id="UP000176914"/>
    </source>
</evidence>
<dbReference type="Proteomes" id="UP000176914">
    <property type="component" value="Unassembled WGS sequence"/>
</dbReference>
<organism evidence="2 3">
    <name type="scientific">Candidatus Kaiserbacteria bacterium RIFCSPHIGHO2_02_FULL_55_25</name>
    <dbReference type="NCBI Taxonomy" id="1798498"/>
    <lineage>
        <taxon>Bacteria</taxon>
        <taxon>Candidatus Kaiseribacteriota</taxon>
    </lineage>
</organism>
<evidence type="ECO:0000313" key="2">
    <source>
        <dbReference type="EMBL" id="OGG70640.1"/>
    </source>
</evidence>
<reference evidence="2 3" key="1">
    <citation type="journal article" date="2016" name="Nat. Commun.">
        <title>Thousands of microbial genomes shed light on interconnected biogeochemical processes in an aquifer system.</title>
        <authorList>
            <person name="Anantharaman K."/>
            <person name="Brown C.T."/>
            <person name="Hug L.A."/>
            <person name="Sharon I."/>
            <person name="Castelle C.J."/>
            <person name="Probst A.J."/>
            <person name="Thomas B.C."/>
            <person name="Singh A."/>
            <person name="Wilkins M.J."/>
            <person name="Karaoz U."/>
            <person name="Brodie E.L."/>
            <person name="Williams K.H."/>
            <person name="Hubbard S.S."/>
            <person name="Banfield J.F."/>
        </authorList>
    </citation>
    <scope>NUCLEOTIDE SEQUENCE [LARGE SCALE GENOMIC DNA]</scope>
</reference>
<protein>
    <submittedName>
        <fullName evidence="2">Uncharacterized protein</fullName>
    </submittedName>
</protein>
<keyword evidence="1" id="KW-1133">Transmembrane helix</keyword>
<gene>
    <name evidence="2" type="ORF">A3C20_01335</name>
</gene>
<evidence type="ECO:0000256" key="1">
    <source>
        <dbReference type="SAM" id="Phobius"/>
    </source>
</evidence>
<comment type="caution">
    <text evidence="2">The sequence shown here is derived from an EMBL/GenBank/DDBJ whole genome shotgun (WGS) entry which is preliminary data.</text>
</comment>
<dbReference type="AlphaFoldDB" id="A0A1F6EAP2"/>
<feature type="transmembrane region" description="Helical" evidence="1">
    <location>
        <begin position="64"/>
        <end position="83"/>
    </location>
</feature>
<proteinExistence type="predicted"/>
<keyword evidence="1" id="KW-0472">Membrane</keyword>
<accession>A0A1F6EAP2</accession>
<sequence>MRLYGNHMVTRKFSRSLVVAALVVVFSGAVMACILPGVLMADSHAHGSASMIGHIEHAKQLTQASAMTVLLVGLLFMVVAAALSSYRMPALPALISHSSYRPDRIPISRSLRLRAWLSLLESSPTTFRSA</sequence>
<keyword evidence="1" id="KW-0812">Transmembrane</keyword>